<accession>A0ABP3LSY1</accession>
<sequence length="85" mass="9511">MLTPARRATSFIVARRTFPGSDNVVMVGGIPHHPSRAVNADDWSSRLPEHVCADERRNRVDFALDVRVAQRLLRGAGGNRRSDKF</sequence>
<evidence type="ECO:0000313" key="2">
    <source>
        <dbReference type="Proteomes" id="UP001500729"/>
    </source>
</evidence>
<keyword evidence="2" id="KW-1185">Reference proteome</keyword>
<name>A0ABP3LSY1_SACER</name>
<dbReference type="Proteomes" id="UP001500729">
    <property type="component" value="Unassembled WGS sequence"/>
</dbReference>
<protein>
    <submittedName>
        <fullName evidence="1">Uncharacterized protein</fullName>
    </submittedName>
</protein>
<proteinExistence type="predicted"/>
<organism evidence="1 2">
    <name type="scientific">Saccharopolyspora erythraea</name>
    <name type="common">Streptomyces erythraeus</name>
    <dbReference type="NCBI Taxonomy" id="1836"/>
    <lineage>
        <taxon>Bacteria</taxon>
        <taxon>Bacillati</taxon>
        <taxon>Actinomycetota</taxon>
        <taxon>Actinomycetes</taxon>
        <taxon>Pseudonocardiales</taxon>
        <taxon>Pseudonocardiaceae</taxon>
        <taxon>Saccharopolyspora</taxon>
    </lineage>
</organism>
<reference evidence="2" key="1">
    <citation type="journal article" date="2019" name="Int. J. Syst. Evol. Microbiol.">
        <title>The Global Catalogue of Microorganisms (GCM) 10K type strain sequencing project: providing services to taxonomists for standard genome sequencing and annotation.</title>
        <authorList>
            <consortium name="The Broad Institute Genomics Platform"/>
            <consortium name="The Broad Institute Genome Sequencing Center for Infectious Disease"/>
            <person name="Wu L."/>
            <person name="Ma J."/>
        </authorList>
    </citation>
    <scope>NUCLEOTIDE SEQUENCE [LARGE SCALE GENOMIC DNA]</scope>
    <source>
        <strain evidence="2">JCM 10303</strain>
    </source>
</reference>
<comment type="caution">
    <text evidence="1">The sequence shown here is derived from an EMBL/GenBank/DDBJ whole genome shotgun (WGS) entry which is preliminary data.</text>
</comment>
<evidence type="ECO:0000313" key="1">
    <source>
        <dbReference type="EMBL" id="GAA0505553.1"/>
    </source>
</evidence>
<dbReference type="EMBL" id="BAAAGS010000001">
    <property type="protein sequence ID" value="GAA0505553.1"/>
    <property type="molecule type" value="Genomic_DNA"/>
</dbReference>
<gene>
    <name evidence="1" type="ORF">GCM10009533_00280</name>
</gene>